<comment type="caution">
    <text evidence="2">The sequence shown here is derived from an EMBL/GenBank/DDBJ whole genome shotgun (WGS) entry which is preliminary data.</text>
</comment>
<feature type="region of interest" description="Disordered" evidence="1">
    <location>
        <begin position="1"/>
        <end position="69"/>
    </location>
</feature>
<dbReference type="AlphaFoldDB" id="A0A5B7FGV0"/>
<evidence type="ECO:0000256" key="1">
    <source>
        <dbReference type="SAM" id="MobiDB-lite"/>
    </source>
</evidence>
<proteinExistence type="predicted"/>
<name>A0A5B7FGV0_PORTR</name>
<dbReference type="Proteomes" id="UP000324222">
    <property type="component" value="Unassembled WGS sequence"/>
</dbReference>
<protein>
    <submittedName>
        <fullName evidence="2">Uncharacterized protein</fullName>
    </submittedName>
</protein>
<evidence type="ECO:0000313" key="3">
    <source>
        <dbReference type="Proteomes" id="UP000324222"/>
    </source>
</evidence>
<evidence type="ECO:0000313" key="2">
    <source>
        <dbReference type="EMBL" id="MPC44479.1"/>
    </source>
</evidence>
<gene>
    <name evidence="2" type="ORF">E2C01_038152</name>
</gene>
<dbReference type="EMBL" id="VSRR010006304">
    <property type="protein sequence ID" value="MPC44479.1"/>
    <property type="molecule type" value="Genomic_DNA"/>
</dbReference>
<accession>A0A5B7FGV0</accession>
<sequence>MDAEQPSPCPPLMQHRDHSIARARLPGLADEGRAASPHHGGCRHTASHSSLKTAHRVLHHSTATADSHP</sequence>
<reference evidence="2 3" key="1">
    <citation type="submission" date="2019-05" db="EMBL/GenBank/DDBJ databases">
        <title>Another draft genome of Portunus trituberculatus and its Hox gene families provides insights of decapod evolution.</title>
        <authorList>
            <person name="Jeong J.-H."/>
            <person name="Song I."/>
            <person name="Kim S."/>
            <person name="Choi T."/>
            <person name="Kim D."/>
            <person name="Ryu S."/>
            <person name="Kim W."/>
        </authorList>
    </citation>
    <scope>NUCLEOTIDE SEQUENCE [LARGE SCALE GENOMIC DNA]</scope>
    <source>
        <tissue evidence="2">Muscle</tissue>
    </source>
</reference>
<keyword evidence="3" id="KW-1185">Reference proteome</keyword>
<organism evidence="2 3">
    <name type="scientific">Portunus trituberculatus</name>
    <name type="common">Swimming crab</name>
    <name type="synonym">Neptunus trituberculatus</name>
    <dbReference type="NCBI Taxonomy" id="210409"/>
    <lineage>
        <taxon>Eukaryota</taxon>
        <taxon>Metazoa</taxon>
        <taxon>Ecdysozoa</taxon>
        <taxon>Arthropoda</taxon>
        <taxon>Crustacea</taxon>
        <taxon>Multicrustacea</taxon>
        <taxon>Malacostraca</taxon>
        <taxon>Eumalacostraca</taxon>
        <taxon>Eucarida</taxon>
        <taxon>Decapoda</taxon>
        <taxon>Pleocyemata</taxon>
        <taxon>Brachyura</taxon>
        <taxon>Eubrachyura</taxon>
        <taxon>Portunoidea</taxon>
        <taxon>Portunidae</taxon>
        <taxon>Portuninae</taxon>
        <taxon>Portunus</taxon>
    </lineage>
</organism>